<dbReference type="Proteomes" id="UP000247810">
    <property type="component" value="Unassembled WGS sequence"/>
</dbReference>
<dbReference type="Pfam" id="PF00651">
    <property type="entry name" value="BTB"/>
    <property type="match status" value="1"/>
</dbReference>
<dbReference type="PANTHER" id="PTHR47843">
    <property type="entry name" value="BTB DOMAIN-CONTAINING PROTEIN-RELATED"/>
    <property type="match status" value="1"/>
</dbReference>
<dbReference type="SMART" id="SM00225">
    <property type="entry name" value="BTB"/>
    <property type="match status" value="1"/>
</dbReference>
<dbReference type="PROSITE" id="PS50097">
    <property type="entry name" value="BTB"/>
    <property type="match status" value="1"/>
</dbReference>
<sequence>MTEKQPPDDPLEIFARSLLSLYNGPLVTIQIGNGREYRISRPLICGASYYFQGMLFEGAFQEAKEQSAVLEPIERVLSEQNFELLIKYLYLGQVKLPKTGSPTTDISTAIQFARLADMYQVDGLQEFVAKKIRKIIMTNPGPTTSSTYSNTYWITYQHIASAANLPRNHSVRSVLANALVEGYLTLKEFKFYNEIRNIPSFSTDILEAVTKVIKKTSSDKIERFKLGDPITKRELYLGRTQVQKALVAGRQEKFNIQTTVSSFESL</sequence>
<accession>A0A319D1L6</accession>
<dbReference type="InterPro" id="IPR011333">
    <property type="entry name" value="SKP1/BTB/POZ_sf"/>
</dbReference>
<evidence type="ECO:0000313" key="3">
    <source>
        <dbReference type="Proteomes" id="UP000247810"/>
    </source>
</evidence>
<proteinExistence type="predicted"/>
<dbReference type="AlphaFoldDB" id="A0A319D1L6"/>
<dbReference type="SUPFAM" id="SSF54695">
    <property type="entry name" value="POZ domain"/>
    <property type="match status" value="1"/>
</dbReference>
<feature type="domain" description="BTB" evidence="1">
    <location>
        <begin position="25"/>
        <end position="98"/>
    </location>
</feature>
<gene>
    <name evidence="2" type="ORF">BO71DRAFT_433400</name>
</gene>
<evidence type="ECO:0000313" key="2">
    <source>
        <dbReference type="EMBL" id="PYH90921.1"/>
    </source>
</evidence>
<reference evidence="2 3" key="1">
    <citation type="submission" date="2018-02" db="EMBL/GenBank/DDBJ databases">
        <title>The genomes of Aspergillus section Nigri reveals drivers in fungal speciation.</title>
        <authorList>
            <consortium name="DOE Joint Genome Institute"/>
            <person name="Vesth T.C."/>
            <person name="Nybo J."/>
            <person name="Theobald S."/>
            <person name="Brandl J."/>
            <person name="Frisvad J.C."/>
            <person name="Nielsen K.F."/>
            <person name="Lyhne E.K."/>
            <person name="Kogle M.E."/>
            <person name="Kuo A."/>
            <person name="Riley R."/>
            <person name="Clum A."/>
            <person name="Nolan M."/>
            <person name="Lipzen A."/>
            <person name="Salamov A."/>
            <person name="Henrissat B."/>
            <person name="Wiebenga A."/>
            <person name="De vries R.P."/>
            <person name="Grigoriev I.V."/>
            <person name="Mortensen U.H."/>
            <person name="Andersen M.R."/>
            <person name="Baker S.E."/>
        </authorList>
    </citation>
    <scope>NUCLEOTIDE SEQUENCE [LARGE SCALE GENOMIC DNA]</scope>
    <source>
        <strain evidence="2 3">CBS 707.79</strain>
    </source>
</reference>
<dbReference type="InterPro" id="IPR000210">
    <property type="entry name" value="BTB/POZ_dom"/>
</dbReference>
<evidence type="ECO:0000259" key="1">
    <source>
        <dbReference type="PROSITE" id="PS50097"/>
    </source>
</evidence>
<dbReference type="Gene3D" id="3.30.710.10">
    <property type="entry name" value="Potassium Channel Kv1.1, Chain A"/>
    <property type="match status" value="1"/>
</dbReference>
<name>A0A319D1L6_9EURO</name>
<keyword evidence="3" id="KW-1185">Reference proteome</keyword>
<dbReference type="OrthoDB" id="194443at2759"/>
<protein>
    <recommendedName>
        <fullName evidence="1">BTB domain-containing protein</fullName>
    </recommendedName>
</protein>
<organism evidence="2 3">
    <name type="scientific">Aspergillus ellipticus CBS 707.79</name>
    <dbReference type="NCBI Taxonomy" id="1448320"/>
    <lineage>
        <taxon>Eukaryota</taxon>
        <taxon>Fungi</taxon>
        <taxon>Dikarya</taxon>
        <taxon>Ascomycota</taxon>
        <taxon>Pezizomycotina</taxon>
        <taxon>Eurotiomycetes</taxon>
        <taxon>Eurotiomycetidae</taxon>
        <taxon>Eurotiales</taxon>
        <taxon>Aspergillaceae</taxon>
        <taxon>Aspergillus</taxon>
        <taxon>Aspergillus subgen. Circumdati</taxon>
    </lineage>
</organism>
<dbReference type="EMBL" id="KZ825964">
    <property type="protein sequence ID" value="PYH90921.1"/>
    <property type="molecule type" value="Genomic_DNA"/>
</dbReference>
<dbReference type="VEuPathDB" id="FungiDB:BO71DRAFT_433400"/>